<dbReference type="Gene3D" id="3.40.190.10">
    <property type="entry name" value="Periplasmic binding protein-like II"/>
    <property type="match status" value="2"/>
</dbReference>
<dbReference type="STRING" id="419481.SAMN05216233_11676"/>
<evidence type="ECO:0000313" key="2">
    <source>
        <dbReference type="EMBL" id="SCY68656.1"/>
    </source>
</evidence>
<reference evidence="2 3" key="1">
    <citation type="submission" date="2016-10" db="EMBL/GenBank/DDBJ databases">
        <authorList>
            <person name="de Groot N.N."/>
        </authorList>
    </citation>
    <scope>NUCLEOTIDE SEQUENCE [LARGE SCALE GENOMIC DNA]</scope>
    <source>
        <strain evidence="2 3">AA1</strain>
    </source>
</reference>
<dbReference type="EMBL" id="FMUX01000016">
    <property type="protein sequence ID" value="SCY68656.1"/>
    <property type="molecule type" value="Genomic_DNA"/>
</dbReference>
<organism evidence="2 3">
    <name type="scientific">Desulfoluna spongiiphila</name>
    <dbReference type="NCBI Taxonomy" id="419481"/>
    <lineage>
        <taxon>Bacteria</taxon>
        <taxon>Pseudomonadati</taxon>
        <taxon>Thermodesulfobacteriota</taxon>
        <taxon>Desulfobacteria</taxon>
        <taxon>Desulfobacterales</taxon>
        <taxon>Desulfolunaceae</taxon>
        <taxon>Desulfoluna</taxon>
    </lineage>
</organism>
<accession>A0A1G5HXY2</accession>
<evidence type="ECO:0000313" key="3">
    <source>
        <dbReference type="Proteomes" id="UP000198870"/>
    </source>
</evidence>
<dbReference type="SUPFAM" id="SSF53850">
    <property type="entry name" value="Periplasmic binding protein-like II"/>
    <property type="match status" value="1"/>
</dbReference>
<dbReference type="RefSeq" id="WP_092213049.1">
    <property type="nucleotide sequence ID" value="NZ_FMUX01000016.1"/>
</dbReference>
<dbReference type="AlphaFoldDB" id="A0A1G5HXY2"/>
<feature type="chain" id="PRO_5011700622" evidence="1">
    <location>
        <begin position="31"/>
        <end position="339"/>
    </location>
</feature>
<sequence>MTHAVRTPGRPGVFSSRFLFLMLAALCVAAAWPGRTCAANRPVIKISGPPVAESLPFAMMSGMTFDDPAMTVQFTPWHSPDQIRAMIAGGQVDGAIVTTASASLFYHKGVHTKLAALFETPLWIISTAESAGTCLEDLGGTILFPFGHKEMPELLFNALLGPEPPKITRHHTGGALEAVNLLILGKGHHALLAEPAATLAVMRSKEMADKGAPLLTKNLDLRTLWKKKFDGKPLYVSGFALFGDALDNPAMVRRILEEYDRGVERIAAHPEQAMAMADNSFPALAAQSKNGTLPGVDIHVTSDPQAFSDTLFFLDQLSRQAPRATGGGLPENDFFLVTQ</sequence>
<proteinExistence type="predicted"/>
<dbReference type="OrthoDB" id="9814375at2"/>
<gene>
    <name evidence="2" type="ORF">SAMN05216233_11676</name>
</gene>
<feature type="signal peptide" evidence="1">
    <location>
        <begin position="1"/>
        <end position="30"/>
    </location>
</feature>
<dbReference type="Proteomes" id="UP000198870">
    <property type="component" value="Unassembled WGS sequence"/>
</dbReference>
<keyword evidence="3" id="KW-1185">Reference proteome</keyword>
<protein>
    <submittedName>
        <fullName evidence="2">NitT/TauT family transport system substrate-binding protein</fullName>
    </submittedName>
</protein>
<name>A0A1G5HXY2_9BACT</name>
<evidence type="ECO:0000256" key="1">
    <source>
        <dbReference type="SAM" id="SignalP"/>
    </source>
</evidence>
<keyword evidence="1" id="KW-0732">Signal</keyword>